<dbReference type="InterPro" id="IPR018834">
    <property type="entry name" value="DNA/RNA-bd_Est1-type"/>
</dbReference>
<dbReference type="Gene3D" id="1.25.40.10">
    <property type="entry name" value="Tetratricopeptide repeat domain"/>
    <property type="match status" value="1"/>
</dbReference>
<organism evidence="4 5">
    <name type="scientific">Aquilegia coerulea</name>
    <name type="common">Rocky mountain columbine</name>
    <dbReference type="NCBI Taxonomy" id="218851"/>
    <lineage>
        <taxon>Eukaryota</taxon>
        <taxon>Viridiplantae</taxon>
        <taxon>Streptophyta</taxon>
        <taxon>Embryophyta</taxon>
        <taxon>Tracheophyta</taxon>
        <taxon>Spermatophyta</taxon>
        <taxon>Magnoliopsida</taxon>
        <taxon>Ranunculales</taxon>
        <taxon>Ranunculaceae</taxon>
        <taxon>Thalictroideae</taxon>
        <taxon>Aquilegia</taxon>
    </lineage>
</organism>
<keyword evidence="1" id="KW-0677">Repeat</keyword>
<proteinExistence type="predicted"/>
<accession>A0A2G5CVB6</accession>
<dbReference type="AlphaFoldDB" id="A0A2G5CVB6"/>
<dbReference type="Pfam" id="PF10373">
    <property type="entry name" value="EST1_DNA_bind"/>
    <property type="match status" value="1"/>
</dbReference>
<evidence type="ECO:0000256" key="1">
    <source>
        <dbReference type="ARBA" id="ARBA00022737"/>
    </source>
</evidence>
<dbReference type="PANTHER" id="PTHR15696:SF0">
    <property type="entry name" value="TELOMERASE-BINDING PROTEIN EST1A"/>
    <property type="match status" value="1"/>
</dbReference>
<dbReference type="GO" id="GO:0042162">
    <property type="term" value="F:telomeric DNA binding"/>
    <property type="evidence" value="ECO:0007669"/>
    <property type="project" value="TreeGrafter"/>
</dbReference>
<dbReference type="InParanoid" id="A0A2G5CVB6"/>
<sequence>MAELQRLISAPIMHIDPADPPSESNNTSNFIVEAGNAEKQLWKLIHSKGLLHTDVRELYRKARRSYEKIILNDHELAELQDIEYSLWILHYKHIDEYRNRIPGSSVIKERINMTTEPNTWTVQNKCDNYLEGFKSFLSEATEFYHCLIKKIRKSYGLPEELLFSGGSFSSTMDSTKMRRCLFWCHRCLVCLGDLARYREIYGNPDGQNSSWSTAATHYLKASTIWPNSGSPHNQLAMLAIYVGDELLALYHCIRSLAVKEPFPHAWDNLILLFEKNRSSHLHYLSDAAPFDFSKPSERSTLQLKARSSDTFYGDQLRESSGDVLKEQTELWSLFVRMMSYFYLKPSSFEDFPCIFSSTVRELEELLLLDDARLNITLESYQHLDVERIGPFRVLQLVSVLIFTIHATSESSKLQKEEHTKYMQQPSLIQQAFVTMFIFMGRLVNRCMMADRLDSSHLLPAILVFTEWLVDVLNRVETYAIEEKCARAIGYFFTGFVGLLNQFDGEGGNIGSLDSSLLWEDNVLRGFLPISQHDGSSDIKIYQEAKFGFDDRKECHIRMCRIFVAAMKIVNSSIGSKKWIIYEETDKKFYTLPRTRESVEDDADIDLNARRLQKTCTINEDAIPTKSCQVPASEVDGKDLDEHRSSPVEEDEVILFKPITRQDSAPLYLPVATSSQSPSEGVWNLAAPSGECLNRGSTLHLPPNEIGIDPINRFGASSMTFWQEPIPEDSVMDSFTESTGSPRFRALNAKRDEPPPLAGPPSLSAWVVNKDGVGIEEGKGVKCANKHGSGHTENSASAYLTDLSIVGTGVSDQDVKITSTPAARFINGYAYHGNSFIDPWDASATSNRMAPPYMPPLPSAPLLPDDASWFNGNSSNYVEHKNLDNGKGFFSVATEVNSSSNFIGTQGPPIFYPNTPQFSNGYIPYPGQTNSARWLHQYQVNLDRNPDNFPPIHHYTPPTFGQFQDHDASMLAPCVTNGAHEWKKYGPFRDARDLRSEQQLLLKYLKEKEWHLQQEAQLGGSA</sequence>
<dbReference type="OrthoDB" id="69928at2759"/>
<dbReference type="SUPFAM" id="SSF48452">
    <property type="entry name" value="TPR-like"/>
    <property type="match status" value="1"/>
</dbReference>
<gene>
    <name evidence="4" type="ORF">AQUCO_03600118v1</name>
</gene>
<reference evidence="4 5" key="1">
    <citation type="submission" date="2017-09" db="EMBL/GenBank/DDBJ databases">
        <title>WGS assembly of Aquilegia coerulea Goldsmith.</title>
        <authorList>
            <person name="Hodges S."/>
            <person name="Kramer E."/>
            <person name="Nordborg M."/>
            <person name="Tomkins J."/>
            <person name="Borevitz J."/>
            <person name="Derieg N."/>
            <person name="Yan J."/>
            <person name="Mihaltcheva S."/>
            <person name="Hayes R.D."/>
            <person name="Rokhsar D."/>
        </authorList>
    </citation>
    <scope>NUCLEOTIDE SEQUENCE [LARGE SCALE GENOMIC DNA]</scope>
    <source>
        <strain evidence="5">cv. Goldsmith</strain>
    </source>
</reference>
<dbReference type="Pfam" id="PF10374">
    <property type="entry name" value="EST1"/>
    <property type="match status" value="1"/>
</dbReference>
<dbReference type="InterPro" id="IPR019458">
    <property type="entry name" value="Est1-like_N"/>
</dbReference>
<dbReference type="InterPro" id="IPR045153">
    <property type="entry name" value="Est1/Ebs1-like"/>
</dbReference>
<dbReference type="Proteomes" id="UP000230069">
    <property type="component" value="Unassembled WGS sequence"/>
</dbReference>
<feature type="domain" description="DNA/RNA-binding" evidence="2">
    <location>
        <begin position="214"/>
        <end position="531"/>
    </location>
</feature>
<dbReference type="FunFam" id="1.25.40.10:FF:000225">
    <property type="entry name" value="Protein SMG7"/>
    <property type="match status" value="1"/>
</dbReference>
<evidence type="ECO:0000313" key="4">
    <source>
        <dbReference type="EMBL" id="PIA35228.1"/>
    </source>
</evidence>
<dbReference type="GO" id="GO:0000184">
    <property type="term" value="P:nuclear-transcribed mRNA catabolic process, nonsense-mediated decay"/>
    <property type="evidence" value="ECO:0007669"/>
    <property type="project" value="TreeGrafter"/>
</dbReference>
<evidence type="ECO:0000259" key="3">
    <source>
        <dbReference type="Pfam" id="PF10374"/>
    </source>
</evidence>
<dbReference type="InterPro" id="IPR011990">
    <property type="entry name" value="TPR-like_helical_dom_sf"/>
</dbReference>
<evidence type="ECO:0000313" key="5">
    <source>
        <dbReference type="Proteomes" id="UP000230069"/>
    </source>
</evidence>
<protein>
    <recommendedName>
        <fullName evidence="6">DNA/RNA-binding domain-containing protein</fullName>
    </recommendedName>
</protein>
<dbReference type="PANTHER" id="PTHR15696">
    <property type="entry name" value="SMG-7 SUPPRESSOR WITH MORPHOLOGICAL EFFECT ON GENITALIA PROTEIN 7"/>
    <property type="match status" value="1"/>
</dbReference>
<dbReference type="STRING" id="218851.A0A2G5CVB6"/>
<dbReference type="GO" id="GO:0070034">
    <property type="term" value="F:telomerase RNA binding"/>
    <property type="evidence" value="ECO:0007669"/>
    <property type="project" value="TreeGrafter"/>
</dbReference>
<dbReference type="GO" id="GO:0005697">
    <property type="term" value="C:telomerase holoenzyme complex"/>
    <property type="evidence" value="ECO:0007669"/>
    <property type="project" value="TreeGrafter"/>
</dbReference>
<feature type="domain" description="Telomerase activating protein Est1-like N-terminal" evidence="3">
    <location>
        <begin position="82"/>
        <end position="201"/>
    </location>
</feature>
<dbReference type="EMBL" id="KZ305053">
    <property type="protein sequence ID" value="PIA35228.1"/>
    <property type="molecule type" value="Genomic_DNA"/>
</dbReference>
<keyword evidence="5" id="KW-1185">Reference proteome</keyword>
<evidence type="ECO:0008006" key="6">
    <source>
        <dbReference type="Google" id="ProtNLM"/>
    </source>
</evidence>
<name>A0A2G5CVB6_AQUCA</name>
<dbReference type="FunCoup" id="A0A2G5CVB6">
    <property type="interactions" value="29"/>
</dbReference>
<evidence type="ECO:0000259" key="2">
    <source>
        <dbReference type="Pfam" id="PF10373"/>
    </source>
</evidence>